<evidence type="ECO:0000259" key="10">
    <source>
        <dbReference type="Pfam" id="PF04290"/>
    </source>
</evidence>
<comment type="subcellular location">
    <subcellularLocation>
        <location evidence="1 9">Cell inner membrane</location>
        <topology evidence="1 9">Multi-pass membrane protein</topology>
    </subcellularLocation>
</comment>
<dbReference type="AlphaFoldDB" id="V8GA47"/>
<organism evidence="11 12">
    <name type="scientific">Pelistega indica</name>
    <dbReference type="NCBI Taxonomy" id="1414851"/>
    <lineage>
        <taxon>Bacteria</taxon>
        <taxon>Pseudomonadati</taxon>
        <taxon>Pseudomonadota</taxon>
        <taxon>Betaproteobacteria</taxon>
        <taxon>Burkholderiales</taxon>
        <taxon>Alcaligenaceae</taxon>
        <taxon>Pelistega</taxon>
    </lineage>
</organism>
<keyword evidence="12" id="KW-1185">Reference proteome</keyword>
<dbReference type="InterPro" id="IPR055348">
    <property type="entry name" value="DctQ"/>
</dbReference>
<evidence type="ECO:0000256" key="1">
    <source>
        <dbReference type="ARBA" id="ARBA00004429"/>
    </source>
</evidence>
<evidence type="ECO:0000313" key="11">
    <source>
        <dbReference type="EMBL" id="ETD72557.1"/>
    </source>
</evidence>
<keyword evidence="3" id="KW-1003">Cell membrane</keyword>
<dbReference type="GO" id="GO:0022857">
    <property type="term" value="F:transmembrane transporter activity"/>
    <property type="evidence" value="ECO:0007669"/>
    <property type="project" value="UniProtKB-UniRule"/>
</dbReference>
<feature type="transmembrane region" description="Helical" evidence="9">
    <location>
        <begin position="100"/>
        <end position="122"/>
    </location>
</feature>
<evidence type="ECO:0000256" key="2">
    <source>
        <dbReference type="ARBA" id="ARBA00022448"/>
    </source>
</evidence>
<comment type="caution">
    <text evidence="11">The sequence shown here is derived from an EMBL/GenBank/DDBJ whole genome shotgun (WGS) entry which is preliminary data.</text>
</comment>
<dbReference type="Pfam" id="PF04290">
    <property type="entry name" value="DctQ"/>
    <property type="match status" value="1"/>
</dbReference>
<keyword evidence="6 9" id="KW-1133">Transmembrane helix</keyword>
<evidence type="ECO:0000256" key="9">
    <source>
        <dbReference type="RuleBase" id="RU369079"/>
    </source>
</evidence>
<dbReference type="InterPro" id="IPR007387">
    <property type="entry name" value="TRAP_DctQ"/>
</dbReference>
<evidence type="ECO:0000256" key="4">
    <source>
        <dbReference type="ARBA" id="ARBA00022519"/>
    </source>
</evidence>
<dbReference type="PANTHER" id="PTHR35011">
    <property type="entry name" value="2,3-DIKETO-L-GULONATE TRAP TRANSPORTER SMALL PERMEASE PROTEIN YIAM"/>
    <property type="match status" value="1"/>
</dbReference>
<evidence type="ECO:0000256" key="6">
    <source>
        <dbReference type="ARBA" id="ARBA00022989"/>
    </source>
</evidence>
<evidence type="ECO:0000256" key="5">
    <source>
        <dbReference type="ARBA" id="ARBA00022692"/>
    </source>
</evidence>
<comment type="caution">
    <text evidence="9">Lacks conserved residue(s) required for the propagation of feature annotation.</text>
</comment>
<evidence type="ECO:0000256" key="3">
    <source>
        <dbReference type="ARBA" id="ARBA00022475"/>
    </source>
</evidence>
<keyword evidence="7 9" id="KW-0472">Membrane</keyword>
<dbReference type="GO" id="GO:0005886">
    <property type="term" value="C:plasma membrane"/>
    <property type="evidence" value="ECO:0007669"/>
    <property type="project" value="UniProtKB-SubCell"/>
</dbReference>
<comment type="subunit">
    <text evidence="9">The complex comprises the extracytoplasmic solute receptor protein and the two transmembrane proteins.</text>
</comment>
<feature type="transmembrane region" description="Helical" evidence="9">
    <location>
        <begin position="27"/>
        <end position="49"/>
    </location>
</feature>
<sequence length="175" mass="19299">MSEHIPTHDEPKDKVGLFLLRWSQLSAFIAAVLLLLICIISALSVLNRWLFNSPITGDVELVQIACALSISAFLPYAQMKNAHVIVDFFTIKASPRIRNLLDAFAGILLCIVSALLAWRSAAGAISSYKSNTSMMILGWPEWLAHLTIAPGFLLLSLTALYTTYLKLKENKGMHA</sequence>
<comment type="function">
    <text evidence="9">Part of the tripartite ATP-independent periplasmic (TRAP) transport system.</text>
</comment>
<keyword evidence="2 9" id="KW-0813">Transport</keyword>
<gene>
    <name evidence="11" type="ORF">V757_03525</name>
</gene>
<proteinExistence type="inferred from homology"/>
<feature type="domain" description="Tripartite ATP-independent periplasmic transporters DctQ component" evidence="10">
    <location>
        <begin position="37"/>
        <end position="166"/>
    </location>
</feature>
<name>V8GA47_9BURK</name>
<comment type="similarity">
    <text evidence="8 9">Belongs to the TRAP transporter small permease family.</text>
</comment>
<dbReference type="EMBL" id="AYSV01000059">
    <property type="protein sequence ID" value="ETD72557.1"/>
    <property type="molecule type" value="Genomic_DNA"/>
</dbReference>
<keyword evidence="4 9" id="KW-0997">Cell inner membrane</keyword>
<accession>V8GA47</accession>
<evidence type="ECO:0000256" key="8">
    <source>
        <dbReference type="ARBA" id="ARBA00038436"/>
    </source>
</evidence>
<keyword evidence="5 9" id="KW-0812">Transmembrane</keyword>
<dbReference type="Proteomes" id="UP000018766">
    <property type="component" value="Unassembled WGS sequence"/>
</dbReference>
<dbReference type="OrthoDB" id="6900059at2"/>
<protein>
    <recommendedName>
        <fullName evidence="9">TRAP transporter small permease protein</fullName>
    </recommendedName>
</protein>
<reference evidence="11 12" key="1">
    <citation type="submission" date="2013-11" db="EMBL/GenBank/DDBJ databases">
        <title>Genomic analysis of Pelistega sp. HM-7.</title>
        <authorList>
            <person name="Kumbhare S.V."/>
            <person name="Shetty S.A."/>
            <person name="Sharma O."/>
            <person name="Dhotre D.P."/>
        </authorList>
    </citation>
    <scope>NUCLEOTIDE SEQUENCE [LARGE SCALE GENOMIC DNA]</scope>
    <source>
        <strain evidence="11 12">HM-7</strain>
    </source>
</reference>
<evidence type="ECO:0000256" key="7">
    <source>
        <dbReference type="ARBA" id="ARBA00023136"/>
    </source>
</evidence>
<dbReference type="RefSeq" id="WP_023950008.1">
    <property type="nucleotide sequence ID" value="NZ_AYSV01000059.1"/>
</dbReference>
<evidence type="ECO:0000313" key="12">
    <source>
        <dbReference type="Proteomes" id="UP000018766"/>
    </source>
</evidence>
<feature type="transmembrane region" description="Helical" evidence="9">
    <location>
        <begin position="142"/>
        <end position="164"/>
    </location>
</feature>